<proteinExistence type="predicted"/>
<feature type="non-terminal residue" evidence="1">
    <location>
        <position position="1"/>
    </location>
</feature>
<evidence type="ECO:0000313" key="2">
    <source>
        <dbReference type="Proteomes" id="UP000789525"/>
    </source>
</evidence>
<reference evidence="1" key="1">
    <citation type="submission" date="2021-06" db="EMBL/GenBank/DDBJ databases">
        <authorList>
            <person name="Kallberg Y."/>
            <person name="Tangrot J."/>
            <person name="Rosling A."/>
        </authorList>
    </citation>
    <scope>NUCLEOTIDE SEQUENCE</scope>
    <source>
        <strain evidence="1">CL356</strain>
    </source>
</reference>
<name>A0ACA9Q2X2_9GLOM</name>
<protein>
    <submittedName>
        <fullName evidence="1">11142_t:CDS:1</fullName>
    </submittedName>
</protein>
<comment type="caution">
    <text evidence="1">The sequence shown here is derived from an EMBL/GenBank/DDBJ whole genome shotgun (WGS) entry which is preliminary data.</text>
</comment>
<organism evidence="1 2">
    <name type="scientific">Acaulospora colombiana</name>
    <dbReference type="NCBI Taxonomy" id="27376"/>
    <lineage>
        <taxon>Eukaryota</taxon>
        <taxon>Fungi</taxon>
        <taxon>Fungi incertae sedis</taxon>
        <taxon>Mucoromycota</taxon>
        <taxon>Glomeromycotina</taxon>
        <taxon>Glomeromycetes</taxon>
        <taxon>Diversisporales</taxon>
        <taxon>Acaulosporaceae</taxon>
        <taxon>Acaulospora</taxon>
    </lineage>
</organism>
<evidence type="ECO:0000313" key="1">
    <source>
        <dbReference type="EMBL" id="CAG8735321.1"/>
    </source>
</evidence>
<sequence>RVLNGTLYPANKGNSYLDLSTIYGDNDDTNGKLRDGPYLRLIDRPGNGGAYNKGLKNITVRQVPPSFSETSLVADLTPPAIDANEALVSGDLRCSENIQLCLIHTIWIREHNYWVDQLKTRPELKNNNESLFQQARRIVIAEYQRVVYEEYLPAVLGFNMPSYTGYDETVYADTSTHFAGAAFRYGHSIVRPYDLIDGCTGKSIVVHPDFQFPDSHPNRFYFVGKTVGFPENGNPQNFTKQQLDYTPILMLSLASGTHGDGVDNVLLSMLRGTAAEFDLMVTSSLRNIPGVSDMVSIDIGRGRLLGLLDYNSYRAVYHPAGDIYANSQCDISAPVDPLACFQLITSNTTIAQHLQTIYGKVNRIDAIIGMFAESKSAPTQPLPPTISNILKDEFNRKRAADRF</sequence>
<dbReference type="Proteomes" id="UP000789525">
    <property type="component" value="Unassembled WGS sequence"/>
</dbReference>
<gene>
    <name evidence="1" type="ORF">ACOLOM_LOCUS11877</name>
</gene>
<dbReference type="EMBL" id="CAJVPT010044973">
    <property type="protein sequence ID" value="CAG8735321.1"/>
    <property type="molecule type" value="Genomic_DNA"/>
</dbReference>
<accession>A0ACA9Q2X2</accession>
<feature type="non-terminal residue" evidence="1">
    <location>
        <position position="403"/>
    </location>
</feature>
<keyword evidence="2" id="KW-1185">Reference proteome</keyword>